<evidence type="ECO:0000313" key="1">
    <source>
        <dbReference type="EMBL" id="QPB85706.1"/>
    </source>
</evidence>
<dbReference type="AlphaFoldDB" id="A0A5S3UX63"/>
<gene>
    <name evidence="1" type="ORF">CWC22_022125</name>
</gene>
<protein>
    <recommendedName>
        <fullName evidence="3">Tetratricopeptide repeat protein</fullName>
    </recommendedName>
</protein>
<proteinExistence type="predicted"/>
<dbReference type="SUPFAM" id="SSF48452">
    <property type="entry name" value="TPR-like"/>
    <property type="match status" value="1"/>
</dbReference>
<accession>A0A5S3UX63</accession>
<dbReference type="RefSeq" id="WP_138538391.1">
    <property type="nucleotide sequence ID" value="NZ_CP045430.1"/>
</dbReference>
<evidence type="ECO:0008006" key="3">
    <source>
        <dbReference type="Google" id="ProtNLM"/>
    </source>
</evidence>
<name>A0A5S3UX63_9GAMM</name>
<dbReference type="EMBL" id="CP045430">
    <property type="protein sequence ID" value="QPB85706.1"/>
    <property type="molecule type" value="Genomic_DNA"/>
</dbReference>
<organism evidence="1 2">
    <name type="scientific">Pseudoalteromonas rubra</name>
    <dbReference type="NCBI Taxonomy" id="43658"/>
    <lineage>
        <taxon>Bacteria</taxon>
        <taxon>Pseudomonadati</taxon>
        <taxon>Pseudomonadota</taxon>
        <taxon>Gammaproteobacteria</taxon>
        <taxon>Alteromonadales</taxon>
        <taxon>Pseudoalteromonadaceae</taxon>
        <taxon>Pseudoalteromonas</taxon>
    </lineage>
</organism>
<dbReference type="InterPro" id="IPR011990">
    <property type="entry name" value="TPR-like_helical_dom_sf"/>
</dbReference>
<reference evidence="1 2" key="1">
    <citation type="submission" date="2019-10" db="EMBL/GenBank/DDBJ databases">
        <title>Pseudoalteromonas rubra S4059.</title>
        <authorList>
            <person name="Paulsen S."/>
            <person name="Wang X."/>
        </authorList>
    </citation>
    <scope>NUCLEOTIDE SEQUENCE [LARGE SCALE GENOMIC DNA]</scope>
    <source>
        <strain evidence="1 2">S4059</strain>
    </source>
</reference>
<sequence>MKSTFIALGASVALFFCAKSHAALADDIALLQQSWAKVNYELKDDAQEKAFKALIKDSQKVVTSYPDDAESHIWHGIIQSSYAGAKGGLGALGLAKQAKVEFEQAIAIDREALSGSALTSLGTLYSQVPGWPIGFGDDSKARELFEQSLAINPYGLDINYFYAQFLYDEREYSTALLHLQRAQAAPKRPGRENADLYRQAEVIELLALVEKKLKRKK</sequence>
<dbReference type="Gene3D" id="1.25.40.10">
    <property type="entry name" value="Tetratricopeptide repeat domain"/>
    <property type="match status" value="1"/>
</dbReference>
<evidence type="ECO:0000313" key="2">
    <source>
        <dbReference type="Proteomes" id="UP000305729"/>
    </source>
</evidence>
<dbReference type="Proteomes" id="UP000305729">
    <property type="component" value="Chromosome 2"/>
</dbReference>